<dbReference type="Proteomes" id="UP000314294">
    <property type="component" value="Unassembled WGS sequence"/>
</dbReference>
<dbReference type="EMBL" id="SRLO01000516">
    <property type="protein sequence ID" value="TNN53456.1"/>
    <property type="molecule type" value="Genomic_DNA"/>
</dbReference>
<proteinExistence type="predicted"/>
<comment type="caution">
    <text evidence="1">The sequence shown here is derived from an EMBL/GenBank/DDBJ whole genome shotgun (WGS) entry which is preliminary data.</text>
</comment>
<keyword evidence="2" id="KW-1185">Reference proteome</keyword>
<sequence length="111" mass="12392">MLLFVRRHDEPDTIFRTGSISLPDWIPPASGDASDARRLRTSHVPLESDALISKTTRSHLLTPTLRRYTPERCGEVPWCRWPEAAAAAAAAACSVHSVHSLALEQLREKQH</sequence>
<name>A0A4Z2GJ26_9TELE</name>
<evidence type="ECO:0000313" key="1">
    <source>
        <dbReference type="EMBL" id="TNN53456.1"/>
    </source>
</evidence>
<protein>
    <submittedName>
        <fullName evidence="1">Uncharacterized protein</fullName>
    </submittedName>
</protein>
<organism evidence="1 2">
    <name type="scientific">Liparis tanakae</name>
    <name type="common">Tanaka's snailfish</name>
    <dbReference type="NCBI Taxonomy" id="230148"/>
    <lineage>
        <taxon>Eukaryota</taxon>
        <taxon>Metazoa</taxon>
        <taxon>Chordata</taxon>
        <taxon>Craniata</taxon>
        <taxon>Vertebrata</taxon>
        <taxon>Euteleostomi</taxon>
        <taxon>Actinopterygii</taxon>
        <taxon>Neopterygii</taxon>
        <taxon>Teleostei</taxon>
        <taxon>Neoteleostei</taxon>
        <taxon>Acanthomorphata</taxon>
        <taxon>Eupercaria</taxon>
        <taxon>Perciformes</taxon>
        <taxon>Cottioidei</taxon>
        <taxon>Cottales</taxon>
        <taxon>Liparidae</taxon>
        <taxon>Liparis</taxon>
    </lineage>
</organism>
<evidence type="ECO:0000313" key="2">
    <source>
        <dbReference type="Proteomes" id="UP000314294"/>
    </source>
</evidence>
<gene>
    <name evidence="1" type="ORF">EYF80_036366</name>
</gene>
<accession>A0A4Z2GJ26</accession>
<dbReference type="AlphaFoldDB" id="A0A4Z2GJ26"/>
<reference evidence="1 2" key="1">
    <citation type="submission" date="2019-03" db="EMBL/GenBank/DDBJ databases">
        <title>First draft genome of Liparis tanakae, snailfish: a comprehensive survey of snailfish specific genes.</title>
        <authorList>
            <person name="Kim W."/>
            <person name="Song I."/>
            <person name="Jeong J.-H."/>
            <person name="Kim D."/>
            <person name="Kim S."/>
            <person name="Ryu S."/>
            <person name="Song J.Y."/>
            <person name="Lee S.K."/>
        </authorList>
    </citation>
    <scope>NUCLEOTIDE SEQUENCE [LARGE SCALE GENOMIC DNA]</scope>
    <source>
        <tissue evidence="1">Muscle</tissue>
    </source>
</reference>